<reference evidence="2 3" key="1">
    <citation type="journal article" date="2015" name="Nature">
        <title>rRNA introns, odd ribosomes, and small enigmatic genomes across a large radiation of phyla.</title>
        <authorList>
            <person name="Brown C.T."/>
            <person name="Hug L.A."/>
            <person name="Thomas B.C."/>
            <person name="Sharon I."/>
            <person name="Castelle C.J."/>
            <person name="Singh A."/>
            <person name="Wilkins M.J."/>
            <person name="Williams K.H."/>
            <person name="Banfield J.F."/>
        </authorList>
    </citation>
    <scope>NUCLEOTIDE SEQUENCE [LARGE SCALE GENOMIC DNA]</scope>
</reference>
<name>A0A0G1YFV6_9BACT</name>
<evidence type="ECO:0000256" key="1">
    <source>
        <dbReference type="SAM" id="SignalP"/>
    </source>
</evidence>
<dbReference type="AlphaFoldDB" id="A0A0G1YFV6"/>
<organism evidence="2 3">
    <name type="scientific">candidate division CPR1 bacterium GW2011_GWC1_49_13</name>
    <dbReference type="NCBI Taxonomy" id="1618342"/>
    <lineage>
        <taxon>Bacteria</taxon>
        <taxon>candidate division CPR1</taxon>
    </lineage>
</organism>
<feature type="signal peptide" evidence="1">
    <location>
        <begin position="1"/>
        <end position="25"/>
    </location>
</feature>
<dbReference type="Proteomes" id="UP000034119">
    <property type="component" value="Unassembled WGS sequence"/>
</dbReference>
<feature type="chain" id="PRO_5002541136" description="Secreted protein" evidence="1">
    <location>
        <begin position="26"/>
        <end position="191"/>
    </location>
</feature>
<dbReference type="EMBL" id="LCPW01000025">
    <property type="protein sequence ID" value="KKW05284.1"/>
    <property type="molecule type" value="Genomic_DNA"/>
</dbReference>
<protein>
    <recommendedName>
        <fullName evidence="4">Secreted protein</fullName>
    </recommendedName>
</protein>
<dbReference type="STRING" id="1618342.UY40_C0025G0008"/>
<proteinExistence type="predicted"/>
<gene>
    <name evidence="2" type="ORF">UY40_C0025G0008</name>
</gene>
<evidence type="ECO:0000313" key="3">
    <source>
        <dbReference type="Proteomes" id="UP000034119"/>
    </source>
</evidence>
<evidence type="ECO:0008006" key="4">
    <source>
        <dbReference type="Google" id="ProtNLM"/>
    </source>
</evidence>
<keyword evidence="1" id="KW-0732">Signal</keyword>
<sequence>MFSFRWVWELLCSVFPSLLTGKVWAAPGCKCFFGGAAAGGKNPAGESRPPGSFSLCFPSRLSSLNRSLQIFLGRLSNYFFGFLDWLPDRFNHFLVLLFNGFTGERSISGSGIGGSFGGAGFPGFFLFPLEGPFAGLVGRGFLLHLPGGGPGLFWSAFNLCNCGGIYFAFSFCFLSDSPTFCLNFQNPKPYF</sequence>
<accession>A0A0G1YFV6</accession>
<comment type="caution">
    <text evidence="2">The sequence shown here is derived from an EMBL/GenBank/DDBJ whole genome shotgun (WGS) entry which is preliminary data.</text>
</comment>
<evidence type="ECO:0000313" key="2">
    <source>
        <dbReference type="EMBL" id="KKW05284.1"/>
    </source>
</evidence>